<gene>
    <name evidence="2" type="ORF">MLAC_17080</name>
</gene>
<dbReference type="EMBL" id="AP022581">
    <property type="protein sequence ID" value="BBX96414.1"/>
    <property type="molecule type" value="Genomic_DNA"/>
</dbReference>
<dbReference type="AlphaFoldDB" id="A0A7I7NIL5"/>
<feature type="compositionally biased region" description="Basic residues" evidence="1">
    <location>
        <begin position="24"/>
        <end position="34"/>
    </location>
</feature>
<keyword evidence="3" id="KW-1185">Reference proteome</keyword>
<organism evidence="2 3">
    <name type="scientific">Mycobacterium lacus</name>
    <dbReference type="NCBI Taxonomy" id="169765"/>
    <lineage>
        <taxon>Bacteria</taxon>
        <taxon>Bacillati</taxon>
        <taxon>Actinomycetota</taxon>
        <taxon>Actinomycetes</taxon>
        <taxon>Mycobacteriales</taxon>
        <taxon>Mycobacteriaceae</taxon>
        <taxon>Mycobacterium</taxon>
    </lineage>
</organism>
<evidence type="ECO:0000256" key="1">
    <source>
        <dbReference type="SAM" id="MobiDB-lite"/>
    </source>
</evidence>
<evidence type="ECO:0000313" key="3">
    <source>
        <dbReference type="Proteomes" id="UP000466396"/>
    </source>
</evidence>
<feature type="compositionally biased region" description="Low complexity" evidence="1">
    <location>
        <begin position="1"/>
        <end position="17"/>
    </location>
</feature>
<accession>A0A7I7NIL5</accession>
<dbReference type="KEGG" id="mlj:MLAC_17080"/>
<protein>
    <recommendedName>
        <fullName evidence="4">TetR family transcriptional regulator</fullName>
    </recommendedName>
</protein>
<sequence length="66" mass="6514">MSVSAVPSAGAGGPSAATNIARMPKAHAQARRANSRGLATREGMVEAALRSLAFGEPGAAPADRVA</sequence>
<proteinExistence type="predicted"/>
<name>A0A7I7NIL5_9MYCO</name>
<evidence type="ECO:0008006" key="4">
    <source>
        <dbReference type="Google" id="ProtNLM"/>
    </source>
</evidence>
<feature type="region of interest" description="Disordered" evidence="1">
    <location>
        <begin position="1"/>
        <end position="39"/>
    </location>
</feature>
<dbReference type="Proteomes" id="UP000466396">
    <property type="component" value="Chromosome"/>
</dbReference>
<evidence type="ECO:0000313" key="2">
    <source>
        <dbReference type="EMBL" id="BBX96414.1"/>
    </source>
</evidence>
<reference evidence="2 3" key="1">
    <citation type="journal article" date="2019" name="Emerg. Microbes Infect.">
        <title>Comprehensive subspecies identification of 175 nontuberculous mycobacteria species based on 7547 genomic profiles.</title>
        <authorList>
            <person name="Matsumoto Y."/>
            <person name="Kinjo T."/>
            <person name="Motooka D."/>
            <person name="Nabeya D."/>
            <person name="Jung N."/>
            <person name="Uechi K."/>
            <person name="Horii T."/>
            <person name="Iida T."/>
            <person name="Fujita J."/>
            <person name="Nakamura S."/>
        </authorList>
    </citation>
    <scope>NUCLEOTIDE SEQUENCE [LARGE SCALE GENOMIC DNA]</scope>
    <source>
        <strain evidence="2 3">JCM 15657</strain>
    </source>
</reference>